<gene>
    <name evidence="1" type="ORF">HPB50_001873</name>
</gene>
<comment type="caution">
    <text evidence="1">The sequence shown here is derived from an EMBL/GenBank/DDBJ whole genome shotgun (WGS) entry which is preliminary data.</text>
</comment>
<proteinExistence type="predicted"/>
<sequence length="720" mass="79268">MKLVDQTVKSFRVAKVFRENSDRINSIDFSPSGETLISSSDDDSIVIYDCEKGTGETLISSSDDDSIVIYDCEKGTHKRTLNSKKYGVDLIHYTHAANTAIHSSTKVDDTIRYLSLHDNKYIRYFPGHTKKVVTLCTSPVDDLFLSGSLDKSLRLWDLRSPNCQDQGEKQKTIFGTCMPVVEGEIHGQCVSVLRDSSTNTVLVRKSLVNDEELTGKYSSVLLVDGSVRWLAEAKIIVSTPYYTGSVVAKCLEEPLYDLVIVNLPGVRQVDNPDPEWTMSQQGAQKEIMAAEEEYKEKLTTARAGDQQSGGLEHGAPSEGRIQSISSAVSARVATFGQRKGVMHLTGRPVGNFDPEGLIFAVGLNSELVKLYDLRTFDKGPFNTFKLPQDRDCDWTGLKFSPDGKSILISTNGALIHLIDAFQGTPQQTFTGHMNNKGIPLEASFSPDSQFVFSGSTDGRVHVWSTAEGGARIAVLSCDHTGPVHCVQFNPKYMMLVSACTNMLLCPRAKFSVFGHWCARKLSNSWLRVLRLAMSRNRKPLTLGEKLHIIEEAEKRNGATKASIARDLNIPESSLKTILAKKDSILLNAANEAALPVDDELEFGSLELPGSFADYVGADDDIAVCSEVSLDDIIETVRPDTAGTSDEEEMDDAAEASVSVPTYADVLCYVDHIRRFACARDEIGDLLPDVAAIERKLMRRGWANSQKKITDFFKRPSGCQA</sequence>
<dbReference type="Proteomes" id="UP000821845">
    <property type="component" value="Chromosome 6"/>
</dbReference>
<accession>A0ACB7S103</accession>
<name>A0ACB7S103_HYAAI</name>
<reference evidence="1" key="1">
    <citation type="submission" date="2020-05" db="EMBL/GenBank/DDBJ databases">
        <title>Large-scale comparative analyses of tick genomes elucidate their genetic diversity and vector capacities.</title>
        <authorList>
            <person name="Jia N."/>
            <person name="Wang J."/>
            <person name="Shi W."/>
            <person name="Du L."/>
            <person name="Sun Y."/>
            <person name="Zhan W."/>
            <person name="Jiang J."/>
            <person name="Wang Q."/>
            <person name="Zhang B."/>
            <person name="Ji P."/>
            <person name="Sakyi L.B."/>
            <person name="Cui X."/>
            <person name="Yuan T."/>
            <person name="Jiang B."/>
            <person name="Yang W."/>
            <person name="Lam T.T.-Y."/>
            <person name="Chang Q."/>
            <person name="Ding S."/>
            <person name="Wang X."/>
            <person name="Zhu J."/>
            <person name="Ruan X."/>
            <person name="Zhao L."/>
            <person name="Wei J."/>
            <person name="Que T."/>
            <person name="Du C."/>
            <person name="Cheng J."/>
            <person name="Dai P."/>
            <person name="Han X."/>
            <person name="Huang E."/>
            <person name="Gao Y."/>
            <person name="Liu J."/>
            <person name="Shao H."/>
            <person name="Ye R."/>
            <person name="Li L."/>
            <person name="Wei W."/>
            <person name="Wang X."/>
            <person name="Wang C."/>
            <person name="Yang T."/>
            <person name="Huo Q."/>
            <person name="Li W."/>
            <person name="Guo W."/>
            <person name="Chen H."/>
            <person name="Zhou L."/>
            <person name="Ni X."/>
            <person name="Tian J."/>
            <person name="Zhou Y."/>
            <person name="Sheng Y."/>
            <person name="Liu T."/>
            <person name="Pan Y."/>
            <person name="Xia L."/>
            <person name="Li J."/>
            <person name="Zhao F."/>
            <person name="Cao W."/>
        </authorList>
    </citation>
    <scope>NUCLEOTIDE SEQUENCE</scope>
    <source>
        <strain evidence="1">Hyas-2018</strain>
    </source>
</reference>
<evidence type="ECO:0000313" key="1">
    <source>
        <dbReference type="EMBL" id="KAH6927333.1"/>
    </source>
</evidence>
<protein>
    <submittedName>
        <fullName evidence="1">Uncharacterized protein</fullName>
    </submittedName>
</protein>
<dbReference type="EMBL" id="CM023486">
    <property type="protein sequence ID" value="KAH6927333.1"/>
    <property type="molecule type" value="Genomic_DNA"/>
</dbReference>
<organism evidence="1 2">
    <name type="scientific">Hyalomma asiaticum</name>
    <name type="common">Tick</name>
    <dbReference type="NCBI Taxonomy" id="266040"/>
    <lineage>
        <taxon>Eukaryota</taxon>
        <taxon>Metazoa</taxon>
        <taxon>Ecdysozoa</taxon>
        <taxon>Arthropoda</taxon>
        <taxon>Chelicerata</taxon>
        <taxon>Arachnida</taxon>
        <taxon>Acari</taxon>
        <taxon>Parasitiformes</taxon>
        <taxon>Ixodida</taxon>
        <taxon>Ixodoidea</taxon>
        <taxon>Ixodidae</taxon>
        <taxon>Hyalomminae</taxon>
        <taxon>Hyalomma</taxon>
    </lineage>
</organism>
<evidence type="ECO:0000313" key="2">
    <source>
        <dbReference type="Proteomes" id="UP000821845"/>
    </source>
</evidence>
<keyword evidence="2" id="KW-1185">Reference proteome</keyword>